<feature type="transmembrane region" description="Helical" evidence="2">
    <location>
        <begin position="91"/>
        <end position="113"/>
    </location>
</feature>
<evidence type="ECO:0000313" key="5">
    <source>
        <dbReference type="Proteomes" id="UP000636479"/>
    </source>
</evidence>
<dbReference type="AlphaFoldDB" id="A0A8H6VWU3"/>
<feature type="compositionally biased region" description="Polar residues" evidence="1">
    <location>
        <begin position="194"/>
        <end position="206"/>
    </location>
</feature>
<keyword evidence="5" id="KW-1185">Reference proteome</keyword>
<dbReference type="PANTHER" id="PTHR40465">
    <property type="entry name" value="CHROMOSOME 1, WHOLE GENOME SHOTGUN SEQUENCE"/>
    <property type="match status" value="1"/>
</dbReference>
<feature type="transmembrane region" description="Helical" evidence="2">
    <location>
        <begin position="161"/>
        <end position="180"/>
    </location>
</feature>
<feature type="domain" description="DUF6534" evidence="3">
    <location>
        <begin position="97"/>
        <end position="184"/>
    </location>
</feature>
<keyword evidence="2" id="KW-1133">Transmembrane helix</keyword>
<feature type="region of interest" description="Disordered" evidence="1">
    <location>
        <begin position="193"/>
        <end position="212"/>
    </location>
</feature>
<organism evidence="4 5">
    <name type="scientific">Mycena indigotica</name>
    <dbReference type="NCBI Taxonomy" id="2126181"/>
    <lineage>
        <taxon>Eukaryota</taxon>
        <taxon>Fungi</taxon>
        <taxon>Dikarya</taxon>
        <taxon>Basidiomycota</taxon>
        <taxon>Agaricomycotina</taxon>
        <taxon>Agaricomycetes</taxon>
        <taxon>Agaricomycetidae</taxon>
        <taxon>Agaricales</taxon>
        <taxon>Marasmiineae</taxon>
        <taxon>Mycenaceae</taxon>
        <taxon>Mycena</taxon>
    </lineage>
</organism>
<keyword evidence="2" id="KW-0812">Transmembrane</keyword>
<reference evidence="4" key="1">
    <citation type="submission" date="2020-05" db="EMBL/GenBank/DDBJ databases">
        <title>Mycena genomes resolve the evolution of fungal bioluminescence.</title>
        <authorList>
            <person name="Tsai I.J."/>
        </authorList>
    </citation>
    <scope>NUCLEOTIDE SEQUENCE</scope>
    <source>
        <strain evidence="4">171206Taipei</strain>
    </source>
</reference>
<dbReference type="InterPro" id="IPR045339">
    <property type="entry name" value="DUF6534"/>
</dbReference>
<dbReference type="RefSeq" id="XP_037217343.1">
    <property type="nucleotide sequence ID" value="XM_037365931.1"/>
</dbReference>
<dbReference type="OrthoDB" id="2535105at2759"/>
<proteinExistence type="predicted"/>
<sequence>MSAAALAFDPDSTYGALLVGAILSAILFGVSTVQIYIYHSRFLDDNRVIKALVSIVWLCEVLHLTFVSHTLYTWIVTDWGHPELLLAKAPFSLGAAIIITTTVSCLVQGFFSWRIQRSKVQQSSAFVDQIIKWTVETGVTTSLFTTVILICFHQMPHNLIWLGLWVMEARLFANSLFASLNSRTALREMRNNFESHSGGRSSSGNEMQRRRGPFAAAPPITGISVEMHSHIDMGDPDRDVEMAKASAW</sequence>
<gene>
    <name evidence="4" type="ORF">MIND_00930600</name>
</gene>
<feature type="transmembrane region" description="Helical" evidence="2">
    <location>
        <begin position="51"/>
        <end position="71"/>
    </location>
</feature>
<dbReference type="Proteomes" id="UP000636479">
    <property type="component" value="Unassembled WGS sequence"/>
</dbReference>
<comment type="caution">
    <text evidence="4">The sequence shown here is derived from an EMBL/GenBank/DDBJ whole genome shotgun (WGS) entry which is preliminary data.</text>
</comment>
<protein>
    <recommendedName>
        <fullName evidence="3">DUF6534 domain-containing protein</fullName>
    </recommendedName>
</protein>
<dbReference type="Pfam" id="PF20152">
    <property type="entry name" value="DUF6534"/>
    <property type="match status" value="1"/>
</dbReference>
<feature type="transmembrane region" description="Helical" evidence="2">
    <location>
        <begin position="16"/>
        <end position="39"/>
    </location>
</feature>
<feature type="transmembrane region" description="Helical" evidence="2">
    <location>
        <begin position="133"/>
        <end position="155"/>
    </location>
</feature>
<evidence type="ECO:0000313" key="4">
    <source>
        <dbReference type="EMBL" id="KAF7296984.1"/>
    </source>
</evidence>
<dbReference type="PANTHER" id="PTHR40465:SF1">
    <property type="entry name" value="DUF6534 DOMAIN-CONTAINING PROTEIN"/>
    <property type="match status" value="1"/>
</dbReference>
<evidence type="ECO:0000256" key="1">
    <source>
        <dbReference type="SAM" id="MobiDB-lite"/>
    </source>
</evidence>
<evidence type="ECO:0000256" key="2">
    <source>
        <dbReference type="SAM" id="Phobius"/>
    </source>
</evidence>
<evidence type="ECO:0000259" key="3">
    <source>
        <dbReference type="Pfam" id="PF20152"/>
    </source>
</evidence>
<dbReference type="GeneID" id="59348447"/>
<dbReference type="EMBL" id="JACAZF010000008">
    <property type="protein sequence ID" value="KAF7296984.1"/>
    <property type="molecule type" value="Genomic_DNA"/>
</dbReference>
<keyword evidence="2" id="KW-0472">Membrane</keyword>
<name>A0A8H6VWU3_9AGAR</name>
<accession>A0A8H6VWU3</accession>